<dbReference type="PATRIC" id="fig|582475.4.peg.2616"/>
<name>A0A0K9F4E2_9BACI</name>
<dbReference type="GeneID" id="96600087"/>
<organism evidence="2 3">
    <name type="scientific">Lysinibacillus xylanilyticus</name>
    <dbReference type="NCBI Taxonomy" id="582475"/>
    <lineage>
        <taxon>Bacteria</taxon>
        <taxon>Bacillati</taxon>
        <taxon>Bacillota</taxon>
        <taxon>Bacilli</taxon>
        <taxon>Bacillales</taxon>
        <taxon>Bacillaceae</taxon>
        <taxon>Lysinibacillus</taxon>
    </lineage>
</organism>
<reference evidence="3" key="1">
    <citation type="submission" date="2015-07" db="EMBL/GenBank/DDBJ databases">
        <authorList>
            <consortium name="Consortium for Microbial Forensics and Genomics (microFORGE)"/>
            <person name="Knight B.M."/>
            <person name="Roberts D.P."/>
            <person name="Lin D."/>
            <person name="Hari K."/>
            <person name="Fletcher J."/>
            <person name="Melcher U."/>
            <person name="Blagden T."/>
            <person name="Winegar R.A."/>
        </authorList>
    </citation>
    <scope>NUCLEOTIDE SEQUENCE [LARGE SCALE GENOMIC DNA]</scope>
    <source>
        <strain evidence="3">DSM 23493</strain>
    </source>
</reference>
<evidence type="ECO:0000313" key="2">
    <source>
        <dbReference type="EMBL" id="KMY28993.1"/>
    </source>
</evidence>
<proteinExistence type="predicted"/>
<dbReference type="OrthoDB" id="2573204at2"/>
<dbReference type="Proteomes" id="UP000037326">
    <property type="component" value="Unassembled WGS sequence"/>
</dbReference>
<gene>
    <name evidence="2" type="ORF">ACZ11_17850</name>
</gene>
<dbReference type="RefSeq" id="WP_049667897.1">
    <property type="nucleotide sequence ID" value="NZ_LFXJ01000010.1"/>
</dbReference>
<evidence type="ECO:0000256" key="1">
    <source>
        <dbReference type="SAM" id="Phobius"/>
    </source>
</evidence>
<keyword evidence="1" id="KW-0472">Membrane</keyword>
<dbReference type="EMBL" id="LFXJ01000010">
    <property type="protein sequence ID" value="KMY28993.1"/>
    <property type="molecule type" value="Genomic_DNA"/>
</dbReference>
<evidence type="ECO:0000313" key="3">
    <source>
        <dbReference type="Proteomes" id="UP000037326"/>
    </source>
</evidence>
<protein>
    <submittedName>
        <fullName evidence="2">Uncharacterized protein</fullName>
    </submittedName>
</protein>
<dbReference type="AlphaFoldDB" id="A0A0K9F4E2"/>
<comment type="caution">
    <text evidence="2">The sequence shown here is derived from an EMBL/GenBank/DDBJ whole genome shotgun (WGS) entry which is preliminary data.</text>
</comment>
<keyword evidence="1" id="KW-1133">Transmembrane helix</keyword>
<sequence>MKKIIFIGISLIIIFIVIILFKQQNIKDSSQFLSAEDVDKGLLKNTKAVIYLSTTADQDFDNKGLSYSVFVKKDHSTQALTMNGLELGSIAVGKNRLLLEDKNTIRIVDGDIKQFNMDTPQYTGERTGYLPSQDLFFSIYNSGFKESGYNSDVRYGNAEKINVDSIPYYILISGVTEKGINILTQDFETKTFNLREVTFDKELKINDITTLQELTIDSTQALAPILTDEHYYYLILSTIISESKESVSIYRINKKTLEQEKFKLIEYNDVDLTATIPYNYKNSATISQNKLFYANGLGEIYSFDLKTHAVSKAFKLKKASQSKIRHNEETYFKDGNLYVLRYSEDKNGYYYLETYSLDKGKLIDSFDINGLDEIINHSSSKKVYSYDLKVLQ</sequence>
<keyword evidence="1" id="KW-0812">Transmembrane</keyword>
<feature type="transmembrane region" description="Helical" evidence="1">
    <location>
        <begin position="5"/>
        <end position="21"/>
    </location>
</feature>
<accession>A0A0K9F4E2</accession>